<gene>
    <name evidence="1" type="ORF">DES49_3008</name>
</gene>
<proteinExistence type="predicted"/>
<reference evidence="1 2" key="1">
    <citation type="submission" date="2019-03" db="EMBL/GenBank/DDBJ databases">
        <title>Genomic Encyclopedia of Type Strains, Phase IV (KMG-IV): sequencing the most valuable type-strain genomes for metagenomic binning, comparative biology and taxonomic classification.</title>
        <authorList>
            <person name="Goeker M."/>
        </authorList>
    </citation>
    <scope>NUCLEOTIDE SEQUENCE [LARGE SCALE GENOMIC DNA]</scope>
    <source>
        <strain evidence="1 2">DSM 15505</strain>
    </source>
</reference>
<evidence type="ECO:0000313" key="2">
    <source>
        <dbReference type="Proteomes" id="UP000295830"/>
    </source>
</evidence>
<dbReference type="EMBL" id="SOAX01000008">
    <property type="protein sequence ID" value="TDT37056.1"/>
    <property type="molecule type" value="Genomic_DNA"/>
</dbReference>
<name>A0A4R7JIC5_9GAMM</name>
<organism evidence="1 2">
    <name type="scientific">Halospina denitrificans</name>
    <dbReference type="NCBI Taxonomy" id="332522"/>
    <lineage>
        <taxon>Bacteria</taxon>
        <taxon>Pseudomonadati</taxon>
        <taxon>Pseudomonadota</taxon>
        <taxon>Gammaproteobacteria</taxon>
        <taxon>Halospina</taxon>
    </lineage>
</organism>
<keyword evidence="2" id="KW-1185">Reference proteome</keyword>
<evidence type="ECO:0008006" key="3">
    <source>
        <dbReference type="Google" id="ProtNLM"/>
    </source>
</evidence>
<dbReference type="Proteomes" id="UP000295830">
    <property type="component" value="Unassembled WGS sequence"/>
</dbReference>
<protein>
    <recommendedName>
        <fullName evidence="3">Outer membrane protein with beta-barrel domain</fullName>
    </recommendedName>
</protein>
<evidence type="ECO:0000313" key="1">
    <source>
        <dbReference type="EMBL" id="TDT37056.1"/>
    </source>
</evidence>
<dbReference type="AlphaFoldDB" id="A0A4R7JIC5"/>
<comment type="caution">
    <text evidence="1">The sequence shown here is derived from an EMBL/GenBank/DDBJ whole genome shotgun (WGS) entry which is preliminary data.</text>
</comment>
<dbReference type="OrthoDB" id="6356708at2"/>
<sequence>MGTRRCLQVIILILGFSLVGSVLASGAIVRQQWQDYDWPVPASSSAQLVSRAQTAVAWVAEGIPARPAFHYDYQPLRIRSGDPAHNGHLHRLSVGVEGDMDQWQLQGRIGLHGTSNIYKYREPHREAVVGKVVLWRQLENAAVQAIGIGGDHRFGHFRWLPRLLWERSISGHQLRLDLPRGLYWQGPSRRWQFRAERLGDKWGALNADRDFKSAIYLEEWQLVLSRRFPVFNQGWFVKLGLGMSLDTRVRYREKDRREVRRDLGNAGFGLVQLQW</sequence>
<dbReference type="RefSeq" id="WP_133737223.1">
    <property type="nucleotide sequence ID" value="NZ_SOAX01000008.1"/>
</dbReference>
<accession>A0A4R7JIC5</accession>